<proteinExistence type="inferred from homology"/>
<feature type="domain" description="DDE Tnp4" evidence="13">
    <location>
        <begin position="157"/>
        <end position="237"/>
    </location>
</feature>
<keyword evidence="8" id="KW-0479">Metal-binding</keyword>
<dbReference type="InterPro" id="IPR026103">
    <property type="entry name" value="HARBI1_animal"/>
</dbReference>
<evidence type="ECO:0000256" key="2">
    <source>
        <dbReference type="ARBA" id="ARBA00004123"/>
    </source>
</evidence>
<dbReference type="PANTHER" id="PTHR22930">
    <property type="match status" value="1"/>
</dbReference>
<comment type="similarity">
    <text evidence="4">Belongs to the HARBI1 family.</text>
</comment>
<dbReference type="Proteomes" id="UP001353858">
    <property type="component" value="Unassembled WGS sequence"/>
</dbReference>
<dbReference type="Pfam" id="PF13359">
    <property type="entry name" value="DDE_Tnp_4"/>
    <property type="match status" value="1"/>
</dbReference>
<evidence type="ECO:0000256" key="3">
    <source>
        <dbReference type="ARBA" id="ARBA00004496"/>
    </source>
</evidence>
<evidence type="ECO:0000256" key="12">
    <source>
        <dbReference type="ARBA" id="ARBA00045850"/>
    </source>
</evidence>
<dbReference type="InterPro" id="IPR045249">
    <property type="entry name" value="HARBI1-like"/>
</dbReference>
<evidence type="ECO:0000256" key="5">
    <source>
        <dbReference type="ARBA" id="ARBA00015519"/>
    </source>
</evidence>
<evidence type="ECO:0000256" key="7">
    <source>
        <dbReference type="ARBA" id="ARBA00022722"/>
    </source>
</evidence>
<protein>
    <recommendedName>
        <fullName evidence="5">Putative nuclease HARBI1</fullName>
    </recommendedName>
    <alternativeName>
        <fullName evidence="11">Harbinger transposase-derived nuclease</fullName>
    </alternativeName>
</protein>
<comment type="caution">
    <text evidence="14">The sequence shown here is derived from an EMBL/GenBank/DDBJ whole genome shotgun (WGS) entry which is preliminary data.</text>
</comment>
<dbReference type="GO" id="GO:0046872">
    <property type="term" value="F:metal ion binding"/>
    <property type="evidence" value="ECO:0007669"/>
    <property type="project" value="UniProtKB-KW"/>
</dbReference>
<comment type="function">
    <text evidence="12">Transposase-derived protein that may have nuclease activity. Does not have transposase activity.</text>
</comment>
<dbReference type="EMBL" id="JARPUR010000002">
    <property type="protein sequence ID" value="KAK4883042.1"/>
    <property type="molecule type" value="Genomic_DNA"/>
</dbReference>
<keyword evidence="15" id="KW-1185">Reference proteome</keyword>
<gene>
    <name evidence="14" type="ORF">RN001_006361</name>
</gene>
<evidence type="ECO:0000256" key="9">
    <source>
        <dbReference type="ARBA" id="ARBA00022801"/>
    </source>
</evidence>
<comment type="cofactor">
    <cofactor evidence="1">
        <name>a divalent metal cation</name>
        <dbReference type="ChEBI" id="CHEBI:60240"/>
    </cofactor>
</comment>
<reference evidence="15" key="1">
    <citation type="submission" date="2023-01" db="EMBL/GenBank/DDBJ databases">
        <title>Key to firefly adult light organ development and bioluminescence: homeobox transcription factors regulate luciferase expression and transportation to peroxisome.</title>
        <authorList>
            <person name="Fu X."/>
        </authorList>
    </citation>
    <scope>NUCLEOTIDE SEQUENCE [LARGE SCALE GENOMIC DNA]</scope>
</reference>
<dbReference type="InterPro" id="IPR027806">
    <property type="entry name" value="HARBI1_dom"/>
</dbReference>
<keyword evidence="10" id="KW-0539">Nucleus</keyword>
<dbReference type="PRINTS" id="PR02086">
    <property type="entry name" value="PUTNUCHARBI1"/>
</dbReference>
<dbReference type="PANTHER" id="PTHR22930:SF289">
    <property type="entry name" value="DDE TNP4 DOMAIN-CONTAINING PROTEIN-RELATED"/>
    <property type="match status" value="1"/>
</dbReference>
<dbReference type="GO" id="GO:0005634">
    <property type="term" value="C:nucleus"/>
    <property type="evidence" value="ECO:0007669"/>
    <property type="project" value="UniProtKB-SubCell"/>
</dbReference>
<dbReference type="AlphaFoldDB" id="A0AAN7Q3W5"/>
<evidence type="ECO:0000256" key="4">
    <source>
        <dbReference type="ARBA" id="ARBA00006958"/>
    </source>
</evidence>
<evidence type="ECO:0000313" key="15">
    <source>
        <dbReference type="Proteomes" id="UP001353858"/>
    </source>
</evidence>
<evidence type="ECO:0000256" key="8">
    <source>
        <dbReference type="ARBA" id="ARBA00022723"/>
    </source>
</evidence>
<sequence length="237" mass="27075">MDDFINEAFEVEEIEVINDINPDRRQYTINERINHFEIWDDLEFFRRFRLKKGTVERLLQQIEHDLIHPTNRNHCVTPMAQLLLTLRFFASGSLYIVAADFAGVSKATAGKIITKVANAIASLRPQYIALPNNEAERNIVIDNFYRIARFPRTVGAIDCTHIRIQSPGGNFAENYRNRKGYFSLNVQAVCDAQLKFIDIVARWSGASHDSNIFDNSRLRARCENQELGNAVIIGDSG</sequence>
<name>A0AAN7Q3W5_9COLE</name>
<evidence type="ECO:0000256" key="1">
    <source>
        <dbReference type="ARBA" id="ARBA00001968"/>
    </source>
</evidence>
<organism evidence="14 15">
    <name type="scientific">Aquatica leii</name>
    <dbReference type="NCBI Taxonomy" id="1421715"/>
    <lineage>
        <taxon>Eukaryota</taxon>
        <taxon>Metazoa</taxon>
        <taxon>Ecdysozoa</taxon>
        <taxon>Arthropoda</taxon>
        <taxon>Hexapoda</taxon>
        <taxon>Insecta</taxon>
        <taxon>Pterygota</taxon>
        <taxon>Neoptera</taxon>
        <taxon>Endopterygota</taxon>
        <taxon>Coleoptera</taxon>
        <taxon>Polyphaga</taxon>
        <taxon>Elateriformia</taxon>
        <taxon>Elateroidea</taxon>
        <taxon>Lampyridae</taxon>
        <taxon>Luciolinae</taxon>
        <taxon>Aquatica</taxon>
    </lineage>
</organism>
<evidence type="ECO:0000256" key="10">
    <source>
        <dbReference type="ARBA" id="ARBA00023242"/>
    </source>
</evidence>
<keyword evidence="9" id="KW-0378">Hydrolase</keyword>
<evidence type="ECO:0000256" key="11">
    <source>
        <dbReference type="ARBA" id="ARBA00030126"/>
    </source>
</evidence>
<comment type="subcellular location">
    <subcellularLocation>
        <location evidence="3">Cytoplasm</location>
    </subcellularLocation>
    <subcellularLocation>
        <location evidence="2">Nucleus</location>
    </subcellularLocation>
</comment>
<keyword evidence="6" id="KW-0963">Cytoplasm</keyword>
<evidence type="ECO:0000256" key="6">
    <source>
        <dbReference type="ARBA" id="ARBA00022490"/>
    </source>
</evidence>
<evidence type="ECO:0000259" key="13">
    <source>
        <dbReference type="Pfam" id="PF13359"/>
    </source>
</evidence>
<evidence type="ECO:0000313" key="14">
    <source>
        <dbReference type="EMBL" id="KAK4883042.1"/>
    </source>
</evidence>
<dbReference type="GO" id="GO:0005737">
    <property type="term" value="C:cytoplasm"/>
    <property type="evidence" value="ECO:0007669"/>
    <property type="project" value="UniProtKB-SubCell"/>
</dbReference>
<keyword evidence="7" id="KW-0540">Nuclease</keyword>
<dbReference type="GO" id="GO:0004518">
    <property type="term" value="F:nuclease activity"/>
    <property type="evidence" value="ECO:0007669"/>
    <property type="project" value="UniProtKB-KW"/>
</dbReference>
<dbReference type="GO" id="GO:0016787">
    <property type="term" value="F:hydrolase activity"/>
    <property type="evidence" value="ECO:0007669"/>
    <property type="project" value="UniProtKB-KW"/>
</dbReference>
<accession>A0AAN7Q3W5</accession>